<dbReference type="Proteomes" id="UP000024043">
    <property type="component" value="Unassembled WGS sequence"/>
</dbReference>
<evidence type="ECO:0000313" key="2">
    <source>
        <dbReference type="Proteomes" id="UP000024043"/>
    </source>
</evidence>
<proteinExistence type="predicted"/>
<evidence type="ECO:0000313" key="1">
    <source>
        <dbReference type="EMBL" id="EZJ87731.1"/>
    </source>
</evidence>
<accession>A0AAN4NVY2</accession>
<gene>
    <name evidence="1" type="ORF">AC00_1262</name>
</gene>
<name>A0AAN4NVY2_ECOLX</name>
<reference evidence="1 2" key="1">
    <citation type="submission" date="2014-03" db="EMBL/GenBank/DDBJ databases">
        <title>Genetic Variability of E. coli after antibiotic treatment.</title>
        <authorList>
            <person name="Silbergeld E."/>
            <person name="Coles C."/>
            <person name="Seidman J.C."/>
            <person name="You Y."/>
            <person name="George J."/>
            <person name="Nadendla S."/>
            <person name="Huot H."/>
            <person name="Daugherty S.C."/>
            <person name="Nagaraj S."/>
            <person name="Ott S."/>
            <person name="Klega K."/>
            <person name="Rasko D."/>
        </authorList>
    </citation>
    <scope>NUCLEOTIDE SEQUENCE [LARGE SCALE GENOMIC DNA]</scope>
    <source>
        <strain evidence="1 2">1-250-04_S3_C1</strain>
    </source>
</reference>
<dbReference type="EMBL" id="JJLU01000044">
    <property type="protein sequence ID" value="EZJ87731.1"/>
    <property type="molecule type" value="Genomic_DNA"/>
</dbReference>
<protein>
    <submittedName>
        <fullName evidence="1">Uncharacterized protein</fullName>
    </submittedName>
</protein>
<comment type="caution">
    <text evidence="1">The sequence shown here is derived from an EMBL/GenBank/DDBJ whole genome shotgun (WGS) entry which is preliminary data.</text>
</comment>
<dbReference type="AlphaFoldDB" id="A0AAN4NVY2"/>
<sequence>MRMTGVQDGINNDAFGMNRVFAIGELVIKDNNRNEDQ</sequence>
<organism evidence="1 2">
    <name type="scientific">Escherichia coli 1-250-04_S3_C1</name>
    <dbReference type="NCBI Taxonomy" id="1444135"/>
    <lineage>
        <taxon>Bacteria</taxon>
        <taxon>Pseudomonadati</taxon>
        <taxon>Pseudomonadota</taxon>
        <taxon>Gammaproteobacteria</taxon>
        <taxon>Enterobacterales</taxon>
        <taxon>Enterobacteriaceae</taxon>
        <taxon>Escherichia</taxon>
    </lineage>
</organism>